<organism evidence="2 3">
    <name type="scientific">Puccinia triticina</name>
    <dbReference type="NCBI Taxonomy" id="208348"/>
    <lineage>
        <taxon>Eukaryota</taxon>
        <taxon>Fungi</taxon>
        <taxon>Dikarya</taxon>
        <taxon>Basidiomycota</taxon>
        <taxon>Pucciniomycotina</taxon>
        <taxon>Pucciniomycetes</taxon>
        <taxon>Pucciniales</taxon>
        <taxon>Pucciniaceae</taxon>
        <taxon>Puccinia</taxon>
    </lineage>
</organism>
<reference evidence="2" key="1">
    <citation type="submission" date="2022-10" db="EMBL/GenBank/DDBJ databases">
        <title>Puccinia triticina Genome sequencing and assembly.</title>
        <authorList>
            <person name="Li C."/>
        </authorList>
    </citation>
    <scope>NUCLEOTIDE SEQUENCE</scope>
    <source>
        <strain evidence="2">Pt15</strain>
    </source>
</reference>
<keyword evidence="3" id="KW-1185">Reference proteome</keyword>
<dbReference type="PANTHER" id="PTHR33069">
    <property type="entry name" value="CHROMOSOME 7, WHOLE GENOME SHOTGUN SEQUENCE-RELATED"/>
    <property type="match status" value="1"/>
</dbReference>
<dbReference type="EMBL" id="CP110421">
    <property type="protein sequence ID" value="WAQ81162.1"/>
    <property type="molecule type" value="Genomic_DNA"/>
</dbReference>
<feature type="region of interest" description="Disordered" evidence="1">
    <location>
        <begin position="1"/>
        <end position="50"/>
    </location>
</feature>
<dbReference type="Proteomes" id="UP001164743">
    <property type="component" value="Chromosome 1A"/>
</dbReference>
<dbReference type="PANTHER" id="PTHR33069:SF3">
    <property type="entry name" value="DYNEIN HEAVY CHAIN TAIL DOMAIN-CONTAINING PROTEIN"/>
    <property type="match status" value="1"/>
</dbReference>
<protein>
    <submittedName>
        <fullName evidence="2">Uncharacterized protein</fullName>
    </submittedName>
</protein>
<dbReference type="RefSeq" id="XP_053016717.1">
    <property type="nucleotide sequence ID" value="XM_053165536.1"/>
</dbReference>
<sequence>MDDSNAEEISDTGGEQTFDTGSEETSETGSEQISDTEGEQTSDSSSEGEDPLERLIKELQQEEDVVIQGFNGLFNKCKACVDHEPMRAHPTFNRETPYIDQMKLISNCLHSSILPELRDQFKAILPFLEPSEIHTEPGSRCKLILEIQSQLDQTVDQTISAYNSLFSEGVIPPDQTNDQLLKETKNYRLFGLHLGIKALLSNLGYCFHQSSMLLAESEAQRTSRMDDTNADKISDTGSDHASDAGSERTTDSSSEGEDQLERLIRELQEEDDVVIQGFSGLFNKCKAFEDHEPMRAHPTFNQESPYIDQMKFISNNLYSSVLPQLEEQFKAIFTLLDPSENRRKPGSQRKQILEIQSRLDHTVDQTISAHNSLFSKGVISPDQTNDHLLKETKNYRLYGIHSLIKRLLSNLGYSFCASSVLLIELGFSITRSITCSGSTRESLLVATSQCEKLFKTVPVWLKGSEWDTLPDNWRYWAHTASLDNRLRSIGSDIPPLHERNISLVTLLITISKLSKIFLCKISKIGTSDLPLPHFTEMSTHQLQELYHLAPRAHVNLVSLALMLTEDQLNEALTKQFVAKIQVLLSYFQSASLDIAFYVIPLIPDKDDFRVQNEYKAFLATWNSLWLTAIQNAIKLARSTSINAA</sequence>
<dbReference type="GeneID" id="77806431"/>
<evidence type="ECO:0000313" key="2">
    <source>
        <dbReference type="EMBL" id="WAQ81162.1"/>
    </source>
</evidence>
<name>A0ABY7CE98_9BASI</name>
<feature type="compositionally biased region" description="Basic and acidic residues" evidence="1">
    <location>
        <begin position="223"/>
        <end position="250"/>
    </location>
</feature>
<evidence type="ECO:0000313" key="3">
    <source>
        <dbReference type="Proteomes" id="UP001164743"/>
    </source>
</evidence>
<feature type="region of interest" description="Disordered" evidence="1">
    <location>
        <begin position="223"/>
        <end position="258"/>
    </location>
</feature>
<feature type="compositionally biased region" description="Acidic residues" evidence="1">
    <location>
        <begin position="34"/>
        <end position="50"/>
    </location>
</feature>
<gene>
    <name evidence="2" type="ORF">PtA15_1A501</name>
</gene>
<accession>A0ABY7CE98</accession>
<feature type="compositionally biased region" description="Acidic residues" evidence="1">
    <location>
        <begin position="1"/>
        <end position="10"/>
    </location>
</feature>
<proteinExistence type="predicted"/>
<evidence type="ECO:0000256" key="1">
    <source>
        <dbReference type="SAM" id="MobiDB-lite"/>
    </source>
</evidence>